<reference evidence="3 4" key="1">
    <citation type="submission" date="2021-06" db="EMBL/GenBank/DDBJ databases">
        <title>Halomicroarcula sp. a new haloarchaeum isolated from saline soil.</title>
        <authorList>
            <person name="Duran-Viseras A."/>
            <person name="Sanchez-Porro C."/>
            <person name="Ventosa A."/>
        </authorList>
    </citation>
    <scope>NUCLEOTIDE SEQUENCE [LARGE SCALE GENOMIC DNA]</scope>
    <source>
        <strain evidence="3 4">F27</strain>
    </source>
</reference>
<keyword evidence="2" id="KW-1133">Transmembrane helix</keyword>
<keyword evidence="4" id="KW-1185">Reference proteome</keyword>
<keyword evidence="2" id="KW-0472">Membrane</keyword>
<evidence type="ECO:0000313" key="4">
    <source>
        <dbReference type="Proteomes" id="UP001430455"/>
    </source>
</evidence>
<accession>A0AAW4PKQ2</accession>
<evidence type="ECO:0000256" key="2">
    <source>
        <dbReference type="SAM" id="Phobius"/>
    </source>
</evidence>
<feature type="compositionally biased region" description="Low complexity" evidence="1">
    <location>
        <begin position="234"/>
        <end position="243"/>
    </location>
</feature>
<gene>
    <name evidence="3" type="ORF">EGH23_23265</name>
</gene>
<evidence type="ECO:0008006" key="5">
    <source>
        <dbReference type="Google" id="ProtNLM"/>
    </source>
</evidence>
<dbReference type="AlphaFoldDB" id="A0AAW4PKQ2"/>
<dbReference type="RefSeq" id="WP_220582376.1">
    <property type="nucleotide sequence ID" value="NZ_RKLT01000028.1"/>
</dbReference>
<dbReference type="EMBL" id="RKLT01000028">
    <property type="protein sequence ID" value="MBX0297792.1"/>
    <property type="molecule type" value="Genomic_DNA"/>
</dbReference>
<feature type="compositionally biased region" description="Low complexity" evidence="1">
    <location>
        <begin position="251"/>
        <end position="317"/>
    </location>
</feature>
<comment type="caution">
    <text evidence="3">The sequence shown here is derived from an EMBL/GenBank/DDBJ whole genome shotgun (WGS) entry which is preliminary data.</text>
</comment>
<feature type="transmembrane region" description="Helical" evidence="2">
    <location>
        <begin position="321"/>
        <end position="340"/>
    </location>
</feature>
<evidence type="ECO:0000256" key="1">
    <source>
        <dbReference type="SAM" id="MobiDB-lite"/>
    </source>
</evidence>
<evidence type="ECO:0000313" key="3">
    <source>
        <dbReference type="EMBL" id="MBX0297792.1"/>
    </source>
</evidence>
<feature type="region of interest" description="Disordered" evidence="1">
    <location>
        <begin position="233"/>
        <end position="326"/>
    </location>
</feature>
<protein>
    <recommendedName>
        <fullName evidence="5">Cell surface glycoprotein</fullName>
    </recommendedName>
</protein>
<keyword evidence="2" id="KW-0812">Transmembrane</keyword>
<name>A0AAW4PKQ2_9EURY</name>
<sequence>MTRLRSRYLLLVIIGALLLVPAASAVSGYDLSGEPSIETPSRTVEYDGLEYTVDSISRIHVDESVTVAADVPSGTNYNLNLRGPDNELIISERKSEDTTQTLSYFGAGEAGTYAATIQSDGNTLAVHPIVLAGYNVTVSGPESAETGDTATFEARVSDLKVEKHSSLESVEIVVGDDETYITQQMTKQGGTYTATVSTDKFEPGTYNVYAVVQGDKKVRQRAEILGVSDSSEITVTGSTQSTTAGGGDSGGAESTPSTQTASPTADSPATDGTTGTESAGTTSPPTETSTESGSATETATDETGVIDPSTQTSTTTTAGNGPGFTAGGSLVAILLSLYFVRRAT</sequence>
<dbReference type="Proteomes" id="UP001430455">
    <property type="component" value="Unassembled WGS sequence"/>
</dbReference>
<proteinExistence type="predicted"/>
<organism evidence="3 4">
    <name type="scientific">Haloarcula nitratireducens</name>
    <dbReference type="NCBI Taxonomy" id="2487749"/>
    <lineage>
        <taxon>Archaea</taxon>
        <taxon>Methanobacteriati</taxon>
        <taxon>Methanobacteriota</taxon>
        <taxon>Stenosarchaea group</taxon>
        <taxon>Halobacteria</taxon>
        <taxon>Halobacteriales</taxon>
        <taxon>Haloarculaceae</taxon>
        <taxon>Haloarcula</taxon>
    </lineage>
</organism>